<comment type="caution">
    <text evidence="2">The sequence shown here is derived from an EMBL/GenBank/DDBJ whole genome shotgun (WGS) entry which is preliminary data.</text>
</comment>
<gene>
    <name evidence="2" type="ORF">ACJRO7_035128</name>
</gene>
<dbReference type="PANTHER" id="PTHR33450:SF12">
    <property type="entry name" value="COTTON FIBER PROTEIN"/>
    <property type="match status" value="1"/>
</dbReference>
<dbReference type="InterPro" id="IPR008480">
    <property type="entry name" value="DUF761_pln"/>
</dbReference>
<evidence type="ECO:0000313" key="2">
    <source>
        <dbReference type="EMBL" id="KAL3722885.1"/>
    </source>
</evidence>
<feature type="chain" id="PRO_5044814383" description="DUF761 domain-containing protein" evidence="1">
    <location>
        <begin position="25"/>
        <end position="181"/>
    </location>
</feature>
<evidence type="ECO:0000313" key="3">
    <source>
        <dbReference type="Proteomes" id="UP001634007"/>
    </source>
</evidence>
<dbReference type="EMBL" id="JBJKBG010000009">
    <property type="protein sequence ID" value="KAL3722885.1"/>
    <property type="molecule type" value="Genomic_DNA"/>
</dbReference>
<protein>
    <recommendedName>
        <fullName evidence="4">DUF761 domain-containing protein</fullName>
    </recommendedName>
</protein>
<dbReference type="Proteomes" id="UP001634007">
    <property type="component" value="Unassembled WGS sequence"/>
</dbReference>
<feature type="signal peptide" evidence="1">
    <location>
        <begin position="1"/>
        <end position="24"/>
    </location>
</feature>
<sequence length="181" mass="19963">MRNKGSGFLKHILGFLASVTKAKALALKSKTNALKARLLLLSLLRNRPLAVDSISHKLRNLLGPRQPGGSRGDGDGAVVVYADGMARELARGELVEVGGAGGEEDKYPDLAQSLSELEDLEDRGGSVIDQVKNSKQEGEDFVLENEIDRVADLFIRRFYRQIMMQKQLSLKRFNEALDRSP</sequence>
<proteinExistence type="predicted"/>
<keyword evidence="3" id="KW-1185">Reference proteome</keyword>
<reference evidence="2 3" key="1">
    <citation type="submission" date="2024-11" db="EMBL/GenBank/DDBJ databases">
        <title>Chromosome-level genome assembly of Eucalyptus globulus Labill. provides insights into its genome evolution.</title>
        <authorList>
            <person name="Li X."/>
        </authorList>
    </citation>
    <scope>NUCLEOTIDE SEQUENCE [LARGE SCALE GENOMIC DNA]</scope>
    <source>
        <strain evidence="2">CL2024</strain>
        <tissue evidence="2">Fresh tender leaves</tissue>
    </source>
</reference>
<keyword evidence="1" id="KW-0732">Signal</keyword>
<dbReference type="AlphaFoldDB" id="A0ABD3J510"/>
<name>A0ABD3J510_EUCGL</name>
<accession>A0ABD3J510</accession>
<evidence type="ECO:0000256" key="1">
    <source>
        <dbReference type="SAM" id="SignalP"/>
    </source>
</evidence>
<dbReference type="PANTHER" id="PTHR33450">
    <property type="entry name" value="EMB|CAB67623.1-RELATED"/>
    <property type="match status" value="1"/>
</dbReference>
<organism evidence="2 3">
    <name type="scientific">Eucalyptus globulus</name>
    <name type="common">Tasmanian blue gum</name>
    <dbReference type="NCBI Taxonomy" id="34317"/>
    <lineage>
        <taxon>Eukaryota</taxon>
        <taxon>Viridiplantae</taxon>
        <taxon>Streptophyta</taxon>
        <taxon>Embryophyta</taxon>
        <taxon>Tracheophyta</taxon>
        <taxon>Spermatophyta</taxon>
        <taxon>Magnoliopsida</taxon>
        <taxon>eudicotyledons</taxon>
        <taxon>Gunneridae</taxon>
        <taxon>Pentapetalae</taxon>
        <taxon>rosids</taxon>
        <taxon>malvids</taxon>
        <taxon>Myrtales</taxon>
        <taxon>Myrtaceae</taxon>
        <taxon>Myrtoideae</taxon>
        <taxon>Eucalypteae</taxon>
        <taxon>Eucalyptus</taxon>
    </lineage>
</organism>
<dbReference type="Pfam" id="PF05553">
    <property type="entry name" value="DUF761"/>
    <property type="match status" value="1"/>
</dbReference>
<evidence type="ECO:0008006" key="4">
    <source>
        <dbReference type="Google" id="ProtNLM"/>
    </source>
</evidence>